<dbReference type="GO" id="GO:0006364">
    <property type="term" value="P:rRNA processing"/>
    <property type="evidence" value="ECO:0007669"/>
    <property type="project" value="UniProtKB-KW"/>
</dbReference>
<feature type="compositionally biased region" description="Basic and acidic residues" evidence="11">
    <location>
        <begin position="18"/>
        <end position="35"/>
    </location>
</feature>
<evidence type="ECO:0000313" key="13">
    <source>
        <dbReference type="EMBL" id="KAF2873845.1"/>
    </source>
</evidence>
<feature type="compositionally biased region" description="Acidic residues" evidence="11">
    <location>
        <begin position="1412"/>
        <end position="1428"/>
    </location>
</feature>
<evidence type="ECO:0000256" key="9">
    <source>
        <dbReference type="ARBA" id="ARBA00073619"/>
    </source>
</evidence>
<dbReference type="CDD" id="cd05706">
    <property type="entry name" value="S1_Rrp5_repeat_sc10"/>
    <property type="match status" value="1"/>
</dbReference>
<dbReference type="InterPro" id="IPR048059">
    <property type="entry name" value="Rrp5_S1_rpt_hs1_sc1"/>
</dbReference>
<dbReference type="CDD" id="cd05703">
    <property type="entry name" value="S1_Rrp5_repeat_hs12_sc9"/>
    <property type="match status" value="1"/>
</dbReference>
<dbReference type="InterPro" id="IPR057301">
    <property type="entry name" value="Rrp5_OB_4th"/>
</dbReference>
<feature type="domain" description="S1 motif" evidence="12">
    <location>
        <begin position="465"/>
        <end position="540"/>
    </location>
</feature>
<dbReference type="FunFam" id="2.40.50.140:FF:000155">
    <property type="entry name" value="rRNA biogenesis protein RRP5"/>
    <property type="match status" value="1"/>
</dbReference>
<dbReference type="CDD" id="cd05702">
    <property type="entry name" value="S1_Rrp5_repeat_hs11_sc8"/>
    <property type="match status" value="1"/>
</dbReference>
<dbReference type="GO" id="GO:0032040">
    <property type="term" value="C:small-subunit processome"/>
    <property type="evidence" value="ECO:0007669"/>
    <property type="project" value="TreeGrafter"/>
</dbReference>
<accession>A0A7C8MSD1</accession>
<dbReference type="FunFam" id="2.40.50.140:FF:000103">
    <property type="entry name" value="protein RRP5 homolog"/>
    <property type="match status" value="2"/>
</dbReference>
<comment type="function">
    <text evidence="1">Component of the cleavage factor IA (CFIA) complex, which is involved in the endonucleolytic cleavage during polyadenylation-dependent pre-mRNA 3'-end formation.</text>
</comment>
<name>A0A7C8MSD1_9PLEO</name>
<dbReference type="PANTHER" id="PTHR23270:SF10">
    <property type="entry name" value="PROTEIN RRP5 HOMOLOG"/>
    <property type="match status" value="1"/>
</dbReference>
<dbReference type="Pfam" id="PF00575">
    <property type="entry name" value="S1"/>
    <property type="match status" value="3"/>
</dbReference>
<protein>
    <recommendedName>
        <fullName evidence="9">rRNA biogenesis protein RRP5</fullName>
    </recommendedName>
    <alternativeName>
        <fullName evidence="10">Ribosomal RNA-processing protein 5</fullName>
    </alternativeName>
</protein>
<evidence type="ECO:0000256" key="4">
    <source>
        <dbReference type="ARBA" id="ARBA00022552"/>
    </source>
</evidence>
<feature type="domain" description="S1 motif" evidence="12">
    <location>
        <begin position="1228"/>
        <end position="1297"/>
    </location>
</feature>
<feature type="compositionally biased region" description="Basic residues" evidence="11">
    <location>
        <begin position="120"/>
        <end position="130"/>
    </location>
</feature>
<dbReference type="Proteomes" id="UP000481861">
    <property type="component" value="Unassembled WGS sequence"/>
</dbReference>
<dbReference type="FunFam" id="2.40.50.140:FF:000196">
    <property type="entry name" value="rRNA biogenesis protein RRP5"/>
    <property type="match status" value="1"/>
</dbReference>
<keyword evidence="5" id="KW-0597">Phosphoprotein</keyword>
<evidence type="ECO:0000256" key="3">
    <source>
        <dbReference type="ARBA" id="ARBA00022517"/>
    </source>
</evidence>
<dbReference type="SUPFAM" id="SSF50249">
    <property type="entry name" value="Nucleic acid-binding proteins"/>
    <property type="match status" value="11"/>
</dbReference>
<dbReference type="SUPFAM" id="SSF48452">
    <property type="entry name" value="TPR-like"/>
    <property type="match status" value="2"/>
</dbReference>
<feature type="region of interest" description="Disordered" evidence="11">
    <location>
        <begin position="1"/>
        <end position="74"/>
    </location>
</feature>
<feature type="domain" description="S1 motif" evidence="12">
    <location>
        <begin position="1047"/>
        <end position="1118"/>
    </location>
</feature>
<feature type="domain" description="S1 motif" evidence="12">
    <location>
        <begin position="271"/>
        <end position="340"/>
    </location>
</feature>
<evidence type="ECO:0000256" key="10">
    <source>
        <dbReference type="ARBA" id="ARBA00076674"/>
    </source>
</evidence>
<evidence type="ECO:0000256" key="11">
    <source>
        <dbReference type="SAM" id="MobiDB-lite"/>
    </source>
</evidence>
<feature type="domain" description="S1 motif" evidence="12">
    <location>
        <begin position="651"/>
        <end position="720"/>
    </location>
</feature>
<dbReference type="FunFam" id="2.40.50.140:FF:000279">
    <property type="entry name" value="rRNA biogenesis protein rrp5"/>
    <property type="match status" value="1"/>
</dbReference>
<dbReference type="InterPro" id="IPR003107">
    <property type="entry name" value="HAT"/>
</dbReference>
<feature type="region of interest" description="Disordered" evidence="11">
    <location>
        <begin position="1392"/>
        <end position="1515"/>
    </location>
</feature>
<evidence type="ECO:0000256" key="1">
    <source>
        <dbReference type="ARBA" id="ARBA00002863"/>
    </source>
</evidence>
<keyword evidence="3" id="KW-0690">Ribosome biogenesis</keyword>
<dbReference type="OrthoDB" id="412781at2759"/>
<reference evidence="13 14" key="1">
    <citation type="submission" date="2020-01" db="EMBL/GenBank/DDBJ databases">
        <authorList>
            <consortium name="DOE Joint Genome Institute"/>
            <person name="Haridas S."/>
            <person name="Albert R."/>
            <person name="Binder M."/>
            <person name="Bloem J."/>
            <person name="Labutti K."/>
            <person name="Salamov A."/>
            <person name="Andreopoulos B."/>
            <person name="Baker S.E."/>
            <person name="Barry K."/>
            <person name="Bills G."/>
            <person name="Bluhm B.H."/>
            <person name="Cannon C."/>
            <person name="Castanera R."/>
            <person name="Culley D.E."/>
            <person name="Daum C."/>
            <person name="Ezra D."/>
            <person name="Gonzalez J.B."/>
            <person name="Henrissat B."/>
            <person name="Kuo A."/>
            <person name="Liang C."/>
            <person name="Lipzen A."/>
            <person name="Lutzoni F."/>
            <person name="Magnuson J."/>
            <person name="Mondo S."/>
            <person name="Nolan M."/>
            <person name="Ohm R."/>
            <person name="Pangilinan J."/>
            <person name="Park H.-J.H."/>
            <person name="Ramirez L."/>
            <person name="Alfaro M."/>
            <person name="Sun H."/>
            <person name="Tritt A."/>
            <person name="Yoshinaga Y."/>
            <person name="Zwiers L.-H.L."/>
            <person name="Turgeon B.G."/>
            <person name="Goodwin S.B."/>
            <person name="Spatafora J.W."/>
            <person name="Crous P.W."/>
            <person name="Grigoriev I.V."/>
        </authorList>
    </citation>
    <scope>NUCLEOTIDE SEQUENCE [LARGE SCALE GENOMIC DNA]</scope>
    <source>
        <strain evidence="13 14">CBS 611.86</strain>
    </source>
</reference>
<feature type="compositionally biased region" description="Acidic residues" evidence="11">
    <location>
        <begin position="1395"/>
        <end position="1404"/>
    </location>
</feature>
<comment type="caution">
    <text evidence="13">The sequence shown here is derived from an EMBL/GenBank/DDBJ whole genome shotgun (WGS) entry which is preliminary data.</text>
</comment>
<organism evidence="13 14">
    <name type="scientific">Massariosphaeria phaeospora</name>
    <dbReference type="NCBI Taxonomy" id="100035"/>
    <lineage>
        <taxon>Eukaryota</taxon>
        <taxon>Fungi</taxon>
        <taxon>Dikarya</taxon>
        <taxon>Ascomycota</taxon>
        <taxon>Pezizomycotina</taxon>
        <taxon>Dothideomycetes</taxon>
        <taxon>Pleosporomycetidae</taxon>
        <taxon>Pleosporales</taxon>
        <taxon>Pleosporales incertae sedis</taxon>
        <taxon>Massariosphaeria</taxon>
    </lineage>
</organism>
<feature type="domain" description="S1 motif" evidence="12">
    <location>
        <begin position="1134"/>
        <end position="1203"/>
    </location>
</feature>
<dbReference type="CDD" id="cd05698">
    <property type="entry name" value="S1_Rrp5_repeat_hs6_sc5"/>
    <property type="match status" value="1"/>
</dbReference>
<keyword evidence="14" id="KW-1185">Reference proteome</keyword>
<dbReference type="EMBL" id="JAADJZ010000007">
    <property type="protein sequence ID" value="KAF2873845.1"/>
    <property type="molecule type" value="Genomic_DNA"/>
</dbReference>
<dbReference type="InterPro" id="IPR045209">
    <property type="entry name" value="Rrp5"/>
</dbReference>
<dbReference type="Gene3D" id="1.25.40.10">
    <property type="entry name" value="Tetratricopeptide repeat domain"/>
    <property type="match status" value="1"/>
</dbReference>
<keyword evidence="7" id="KW-0539">Nucleus</keyword>
<feature type="domain" description="S1 motif" evidence="12">
    <location>
        <begin position="557"/>
        <end position="631"/>
    </location>
</feature>
<keyword evidence="6" id="KW-0677">Repeat</keyword>
<dbReference type="InterPro" id="IPR011990">
    <property type="entry name" value="TPR-like_helical_dom_sf"/>
</dbReference>
<feature type="domain" description="S1 motif" evidence="12">
    <location>
        <begin position="155"/>
        <end position="255"/>
    </location>
</feature>
<dbReference type="Pfam" id="PF05843">
    <property type="entry name" value="Suf"/>
    <property type="match status" value="1"/>
</dbReference>
<feature type="region of interest" description="Disordered" evidence="11">
    <location>
        <begin position="97"/>
        <end position="139"/>
    </location>
</feature>
<dbReference type="InterPro" id="IPR003029">
    <property type="entry name" value="S1_domain"/>
</dbReference>
<comment type="subcellular location">
    <subcellularLocation>
        <location evidence="2">Nucleus</location>
        <location evidence="2">Nucleolus</location>
    </subcellularLocation>
</comment>
<proteinExistence type="predicted"/>
<evidence type="ECO:0000256" key="7">
    <source>
        <dbReference type="ARBA" id="ARBA00023242"/>
    </source>
</evidence>
<dbReference type="PROSITE" id="PS50126">
    <property type="entry name" value="S1"/>
    <property type="match status" value="12"/>
</dbReference>
<dbReference type="InterPro" id="IPR008847">
    <property type="entry name" value="Suf"/>
</dbReference>
<feature type="domain" description="S1 motif" evidence="12">
    <location>
        <begin position="940"/>
        <end position="1016"/>
    </location>
</feature>
<dbReference type="SMART" id="SM00386">
    <property type="entry name" value="HAT"/>
    <property type="match status" value="5"/>
</dbReference>
<dbReference type="InterPro" id="IPR012340">
    <property type="entry name" value="NA-bd_OB-fold"/>
</dbReference>
<dbReference type="Pfam" id="PF24685">
    <property type="entry name" value="OB_RRP5_4th"/>
    <property type="match status" value="1"/>
</dbReference>
<dbReference type="InterPro" id="IPR048058">
    <property type="entry name" value="Rrp5_S1_rpt_hs11_sc8"/>
</dbReference>
<feature type="domain" description="S1 motif" evidence="12">
    <location>
        <begin position="1315"/>
        <end position="1386"/>
    </location>
</feature>
<evidence type="ECO:0000313" key="14">
    <source>
        <dbReference type="Proteomes" id="UP000481861"/>
    </source>
</evidence>
<dbReference type="FunFam" id="1.25.40.10:FF:000727">
    <property type="entry name" value="Chromosome 1, whole genome shotgun sequence"/>
    <property type="match status" value="1"/>
</dbReference>
<feature type="domain" description="S1 motif" evidence="12">
    <location>
        <begin position="834"/>
        <end position="903"/>
    </location>
</feature>
<dbReference type="Gene3D" id="2.40.50.140">
    <property type="entry name" value="Nucleic acid-binding proteins"/>
    <property type="match status" value="10"/>
</dbReference>
<dbReference type="FunFam" id="2.40.50.140:FF:000159">
    <property type="entry name" value="rRNA biogenesis protein rrp5"/>
    <property type="match status" value="1"/>
</dbReference>
<dbReference type="CDD" id="cd05697">
    <property type="entry name" value="S1_Rrp5_repeat_hs5"/>
    <property type="match status" value="1"/>
</dbReference>
<evidence type="ECO:0000256" key="6">
    <source>
        <dbReference type="ARBA" id="ARBA00022737"/>
    </source>
</evidence>
<sequence length="1795" mass="198318">MPALKRKADQGTAHSKKEKPVATDRSAKRPRKSDAAADGAPSAKPPVVKPDSTAQRSIFKDEERSFPRGGASVLTPLEHKQIQIKANQDVLFEQAGQKRTGDDGLSDEGSDAGTQERPKENKKKRSKKTKTANDDEEKERVVRVESLSSKKLVAGTMVLGQVADFTSRDLVLALPNNLVGYVPLTAISDKLTERLEKMLNDDEGSDAESADEHELSDVNLKNLFVVGQYLRAYVTSTPEDAVAAKTRKRIELSLHPKLVNQGISKSSLTVNSVVQASVISNEDHGLVMDMGLDEPGLKGFLSKRELDPKVDFASIQEGTVFMCLVSGVNPDGRIVKLSADHQKAGNLKKLSTLTNAPTVDVFLPGAVVDLLVTDSTLNTVTGKILGLIDATVDTVHSGSYATTGADFSEKCKIGTKVKARIIFTCPNSETKKVGVSLLEHVLSLSTRMSGKPKERKNPLDTLSISSFVEEAKVVTVAPKAGLYFDLGIRDVLGFAHISRLKEEKVEMLSETTGEFKIGTKHRTRIIGYNLMDGLYQLSLEQKILDQPFLCIEDIKVGQVVKGKVQKLFADKKGSTGVLVNISEGIIGLVTELHLSDVRLQHPERKFREGATVTARVLSTDVGRHEVLLTLKKSLVNSDVQPWAEYSQITEGATGPGTLVDVRHSGALVRFYGNVKAWLPTAEMSEAYIEDATRHFQKGQVVNVRVLSVDPAAGRMLVSCKDPTVINGEKEALFKSLKPGDIVKGVVVEKSLETVAVDLGHGVKGVLRVGHLTDGSEKKNLSTMSRIRVGGPLEDVVVLEKHSKSHTVHLSNKPSLRKDAQAHKLVSYFEDVHAGNTVHGFVRGLLPDKVFIEFGGGVVGLLFKSQLLEDMIQLPNFGLRKDQSVTARVTHIDSGKELFWLSMRPEAETTTPSLQTETSVGEATVNAVDQNIKSTQDLVFGTTMDVRIKSVKSDQVNVQIADNIQGRISVAEVFNEWEDIEDKKHPLAQLKMQDIMQVKVLGRHDARNYRFLPITHRQGKTPIFELTAKKGELTGEGDVLAMQNIIPGSSLIAFVNNHADRYVWVTVSANVRGRIDFFDLTDDLTLLADVEKNFPVGCALKVRVKAVDAAAARLDLTAASAFSAHSMTLNDLKEGLVLPARVTKINASSIVVQINKNIAAPIYLQQLSDDYDTAKPSGYKTGDILRVCVVDIDTPNKKLGLSARPSRVLSSSLSIKDPEITDKSQLKIHQVIRGYIKRVDDNGIYVRLGLRVDAFVRVTHLSDSFIKEWKPQFQVDQLVTGKIISTDGKNPQMSLKRSVVEGTYVKQLEFSDVTADQIVTATVRRVLEHGVILVVANSNNVSGMCHISQLADNRVKNIKDLYKEGDVVKAKILRVDQKQRRISFGLKYSYVKSDEEQNDDEEMNDASDLSAADSDDQSMQDEVSEDEDAEMRSVKSAESEHGSAAEADARSEDDDDTELARPSAGLSTSGFDWTGATLDFDERQAASESSSDEDASKKKKKPKKATIKEDRTGDLDAYGPQSIVDYERLLLGQPNSAELWVRYMVFQRDLNEIEKARQIARRALATINPREEKEKLDVWTALLHLENEFGSNELVEDTFKEACQYNDSREIHERMIKIYVSSGKLDKADNLYQSMIKNKSFTPTPSLWLSYATFLMGTLQPPSAARARNLLARATQSVPDSQHRHLTEKFAALEFKSPNGDSERGRTIFEGLVSTWPNKGDIWDVYLSLEMAHGGQDNVRDLFERMSKLKLKKKRAATVFSKWASWEESVGNNKGVDKVRTLEREWAEKRQEKDEE</sequence>
<dbReference type="Pfam" id="PF23459">
    <property type="entry name" value="S1_RRP5"/>
    <property type="match status" value="1"/>
</dbReference>
<gene>
    <name evidence="13" type="ORF">BDV95DRAFT_489219</name>
</gene>
<evidence type="ECO:0000256" key="8">
    <source>
        <dbReference type="ARBA" id="ARBA00055575"/>
    </source>
</evidence>
<feature type="compositionally biased region" description="Basic and acidic residues" evidence="11">
    <location>
        <begin position="1429"/>
        <end position="1449"/>
    </location>
</feature>
<dbReference type="InterPro" id="IPR057302">
    <property type="entry name" value="Rrp5_S1"/>
</dbReference>
<keyword evidence="4" id="KW-0698">rRNA processing</keyword>
<comment type="function">
    <text evidence="8">Involved in the biogenesis of rRNA. Required for the formation of 18S and 5.8S rRNA.</text>
</comment>
<dbReference type="SMART" id="SM00316">
    <property type="entry name" value="S1"/>
    <property type="match status" value="12"/>
</dbReference>
<evidence type="ECO:0000256" key="5">
    <source>
        <dbReference type="ARBA" id="ARBA00022553"/>
    </source>
</evidence>
<dbReference type="CDD" id="cd05693">
    <property type="entry name" value="S1_Rrp5_repeat_hs1_sc1"/>
    <property type="match status" value="1"/>
</dbReference>
<evidence type="ECO:0000256" key="2">
    <source>
        <dbReference type="ARBA" id="ARBA00004604"/>
    </source>
</evidence>
<feature type="domain" description="S1 motif" evidence="12">
    <location>
        <begin position="739"/>
        <end position="812"/>
    </location>
</feature>
<dbReference type="PANTHER" id="PTHR23270">
    <property type="entry name" value="PROGRAMMED CELL DEATH PROTEIN 11 PRE-RRNA PROCESSING PROTEIN RRP5"/>
    <property type="match status" value="1"/>
</dbReference>
<dbReference type="GO" id="GO:0003723">
    <property type="term" value="F:RNA binding"/>
    <property type="evidence" value="ECO:0007669"/>
    <property type="project" value="TreeGrafter"/>
</dbReference>
<evidence type="ECO:0000259" key="12">
    <source>
        <dbReference type="PROSITE" id="PS50126"/>
    </source>
</evidence>